<evidence type="ECO:0000259" key="8">
    <source>
        <dbReference type="PROSITE" id="PS50166"/>
    </source>
</evidence>
<organism evidence="9 10">
    <name type="scientific">Morchella conica CCBAS932</name>
    <dbReference type="NCBI Taxonomy" id="1392247"/>
    <lineage>
        <taxon>Eukaryota</taxon>
        <taxon>Fungi</taxon>
        <taxon>Dikarya</taxon>
        <taxon>Ascomycota</taxon>
        <taxon>Pezizomycotina</taxon>
        <taxon>Pezizomycetes</taxon>
        <taxon>Pezizales</taxon>
        <taxon>Morchellaceae</taxon>
        <taxon>Morchella</taxon>
    </lineage>
</organism>
<dbReference type="Pfam" id="PF03378">
    <property type="entry name" value="CAS_CSE1"/>
    <property type="match status" value="1"/>
</dbReference>
<dbReference type="InterPro" id="IPR011989">
    <property type="entry name" value="ARM-like"/>
</dbReference>
<reference evidence="9 10" key="1">
    <citation type="journal article" date="2018" name="Nat. Ecol. Evol.">
        <title>Pezizomycetes genomes reveal the molecular basis of ectomycorrhizal truffle lifestyle.</title>
        <authorList>
            <person name="Murat C."/>
            <person name="Payen T."/>
            <person name="Noel B."/>
            <person name="Kuo A."/>
            <person name="Morin E."/>
            <person name="Chen J."/>
            <person name="Kohler A."/>
            <person name="Krizsan K."/>
            <person name="Balestrini R."/>
            <person name="Da Silva C."/>
            <person name="Montanini B."/>
            <person name="Hainaut M."/>
            <person name="Levati E."/>
            <person name="Barry K.W."/>
            <person name="Belfiori B."/>
            <person name="Cichocki N."/>
            <person name="Clum A."/>
            <person name="Dockter R.B."/>
            <person name="Fauchery L."/>
            <person name="Guy J."/>
            <person name="Iotti M."/>
            <person name="Le Tacon F."/>
            <person name="Lindquist E.A."/>
            <person name="Lipzen A."/>
            <person name="Malagnac F."/>
            <person name="Mello A."/>
            <person name="Molinier V."/>
            <person name="Miyauchi S."/>
            <person name="Poulain J."/>
            <person name="Riccioni C."/>
            <person name="Rubini A."/>
            <person name="Sitrit Y."/>
            <person name="Splivallo R."/>
            <person name="Traeger S."/>
            <person name="Wang M."/>
            <person name="Zifcakova L."/>
            <person name="Wipf D."/>
            <person name="Zambonelli A."/>
            <person name="Paolocci F."/>
            <person name="Nowrousian M."/>
            <person name="Ottonello S."/>
            <person name="Baldrian P."/>
            <person name="Spatafora J.W."/>
            <person name="Henrissat B."/>
            <person name="Nagy L.G."/>
            <person name="Aury J.M."/>
            <person name="Wincker P."/>
            <person name="Grigoriev I.V."/>
            <person name="Bonfante P."/>
            <person name="Martin F.M."/>
        </authorList>
    </citation>
    <scope>NUCLEOTIDE SEQUENCE [LARGE SCALE GENOMIC DNA]</scope>
    <source>
        <strain evidence="9 10">CCBAS932</strain>
    </source>
</reference>
<dbReference type="AlphaFoldDB" id="A0A3N4KZY5"/>
<dbReference type="FunFam" id="1.25.10.10:FF:000057">
    <property type="entry name" value="Exportin-2 isoform 1"/>
    <property type="match status" value="1"/>
</dbReference>
<dbReference type="PANTHER" id="PTHR10997">
    <property type="entry name" value="IMPORTIN-7, 8, 11"/>
    <property type="match status" value="1"/>
</dbReference>
<dbReference type="PANTHER" id="PTHR10997:SF8">
    <property type="entry name" value="EXPORTIN-2"/>
    <property type="match status" value="1"/>
</dbReference>
<dbReference type="GO" id="GO:0006606">
    <property type="term" value="P:protein import into nucleus"/>
    <property type="evidence" value="ECO:0007669"/>
    <property type="project" value="TreeGrafter"/>
</dbReference>
<keyword evidence="6" id="KW-0653">Protein transport</keyword>
<dbReference type="FunCoup" id="A0A3N4KZY5">
    <property type="interactions" value="1178"/>
</dbReference>
<evidence type="ECO:0000256" key="3">
    <source>
        <dbReference type="ARBA" id="ARBA00008669"/>
    </source>
</evidence>
<dbReference type="EMBL" id="ML119110">
    <property type="protein sequence ID" value="RPB16106.1"/>
    <property type="molecule type" value="Genomic_DNA"/>
</dbReference>
<dbReference type="SUPFAM" id="SSF48371">
    <property type="entry name" value="ARM repeat"/>
    <property type="match status" value="1"/>
</dbReference>
<dbReference type="STRING" id="1392247.A0A3N4KZY5"/>
<dbReference type="GO" id="GO:0005829">
    <property type="term" value="C:cytosol"/>
    <property type="evidence" value="ECO:0007669"/>
    <property type="project" value="TreeGrafter"/>
</dbReference>
<dbReference type="InterPro" id="IPR001494">
    <property type="entry name" value="Importin-beta_N"/>
</dbReference>
<keyword evidence="10" id="KW-1185">Reference proteome</keyword>
<keyword evidence="5" id="KW-0963">Cytoplasm</keyword>
<dbReference type="InterPro" id="IPR005043">
    <property type="entry name" value="XPO2_C"/>
</dbReference>
<evidence type="ECO:0000256" key="2">
    <source>
        <dbReference type="ARBA" id="ARBA00004496"/>
    </source>
</evidence>
<accession>A0A3N4KZY5</accession>
<dbReference type="Gene3D" id="1.25.10.10">
    <property type="entry name" value="Leucine-rich Repeat Variant"/>
    <property type="match status" value="1"/>
</dbReference>
<protein>
    <submittedName>
        <fullName evidence="9">Cse1-domain-containing protein</fullName>
    </submittedName>
</protein>
<dbReference type="GO" id="GO:0006611">
    <property type="term" value="P:protein export from nucleus"/>
    <property type="evidence" value="ECO:0007669"/>
    <property type="project" value="TreeGrafter"/>
</dbReference>
<keyword evidence="4" id="KW-0813">Transport</keyword>
<comment type="similarity">
    <text evidence="3">Belongs to the XPO2/CSE1 family.</text>
</comment>
<evidence type="ECO:0000256" key="1">
    <source>
        <dbReference type="ARBA" id="ARBA00004123"/>
    </source>
</evidence>
<dbReference type="InParanoid" id="A0A3N4KZY5"/>
<dbReference type="InterPro" id="IPR016024">
    <property type="entry name" value="ARM-type_fold"/>
</dbReference>
<keyword evidence="7" id="KW-0539">Nucleus</keyword>
<evidence type="ECO:0000256" key="4">
    <source>
        <dbReference type="ARBA" id="ARBA00022448"/>
    </source>
</evidence>
<proteinExistence type="inferred from homology"/>
<dbReference type="PROSITE" id="PS50166">
    <property type="entry name" value="IMPORTIN_B_NT"/>
    <property type="match status" value="1"/>
</dbReference>
<dbReference type="GO" id="GO:0005049">
    <property type="term" value="F:nuclear export signal receptor activity"/>
    <property type="evidence" value="ECO:0007669"/>
    <property type="project" value="TreeGrafter"/>
</dbReference>
<dbReference type="SMART" id="SM00913">
    <property type="entry name" value="IBN_N"/>
    <property type="match status" value="1"/>
</dbReference>
<dbReference type="GO" id="GO:0005635">
    <property type="term" value="C:nuclear envelope"/>
    <property type="evidence" value="ECO:0007669"/>
    <property type="project" value="TreeGrafter"/>
</dbReference>
<dbReference type="Proteomes" id="UP000277580">
    <property type="component" value="Unassembled WGS sequence"/>
</dbReference>
<evidence type="ECO:0000256" key="7">
    <source>
        <dbReference type="ARBA" id="ARBA00023242"/>
    </source>
</evidence>
<sequence>MASNIQTISQLLDTSLIPHQSKEAEKSLRASENAPGFPLLLLQIVASNTFGLNTRLAAALYFKNLIGRNWTDEEGRYKMNNDDVVAVKREIIGLMITSPPALQVQLGEAISIIAESDFWRRWDTLIDDLVSRLTPDNPQVNNGVLQVAHAIFKRWRPLFRSDDLFEEINHVLGKFTDPLLKLFISTDSLIEQNVNDKVILQGLYQTLNLIVKISFDLNCQDLAPGFEESLPNIMGLFHKYLTYSNDLLTTDDDDEAGPLERVKASICELLQLFTHKYEDVFEEMLQNFVNSTWELLTNLGSQPKYDILVSKALQFLTSVAGSSRHAQNFSQTEVLEQVVEKIILPNMALRTSDEELFEDDPIEFIRRDLEGSDSDTRRRAATDFLRQLLEQFDQNVTQVVWKYITHYLQDYNKNPKVNWRSKDTALYLFSSIAAKGSTERKGVVHTNLLVDVVDFFQSNVAADLIAPFDDVEPILKVDAIKYLYTFRSQLTKEQLSGAFPLLAKHLASPNYVVYTYTAITVERLLAMTADGQPVFHPEDLKPYSNDLLQHLFRLIEAGVTPEKIQENEFLMRCVMRCLIVAKDSTGPLVGFVLGELIKITGEIAKNPSNPRFIHYHFESLGAIIRFVAPHHPEGLETALHDPFMSILGLYITEFIPYVFQLLSLLLESHPSAPIPQRYKDLVPHLLAPALCESRGNVPALVRLLQAIMARGADHFVQNNQISPILGIFQKLVSSKLTEIHAFELLEACFIYFPVKSLEPFLKDIFIILLTRLNGSKTEALSQKFVRLFYFLASRDAEGCGPDFVVKAIDTVQDGIFGQLYQAVVLPDTQKLQRPVDRKIAVVGLTKFVAFSSELENRYHKTWPSTVMALLKLLEMPPLPVQEGDNAAELVDADIDDLNFGSTYTRLNTCKTRVVDMFPQVTGDLKRWCGARIREGSAAKGGKVEEWIKAELPEEAKNMLRSYMQ</sequence>
<evidence type="ECO:0000313" key="9">
    <source>
        <dbReference type="EMBL" id="RPB16106.1"/>
    </source>
</evidence>
<evidence type="ECO:0000256" key="6">
    <source>
        <dbReference type="ARBA" id="ARBA00022927"/>
    </source>
</evidence>
<feature type="domain" description="Importin N-terminal" evidence="8">
    <location>
        <begin position="24"/>
        <end position="97"/>
    </location>
</feature>
<name>A0A3N4KZY5_9PEZI</name>
<evidence type="ECO:0000313" key="10">
    <source>
        <dbReference type="Proteomes" id="UP000277580"/>
    </source>
</evidence>
<evidence type="ECO:0000256" key="5">
    <source>
        <dbReference type="ARBA" id="ARBA00022490"/>
    </source>
</evidence>
<gene>
    <name evidence="9" type="ORF">P167DRAFT_532585</name>
</gene>
<dbReference type="Pfam" id="PF08506">
    <property type="entry name" value="Cse1"/>
    <property type="match status" value="1"/>
</dbReference>
<dbReference type="Pfam" id="PF03810">
    <property type="entry name" value="IBN_N"/>
    <property type="match status" value="1"/>
</dbReference>
<dbReference type="OrthoDB" id="3268246at2759"/>
<dbReference type="InterPro" id="IPR013713">
    <property type="entry name" value="XPO2_central"/>
</dbReference>
<dbReference type="GO" id="GO:0031267">
    <property type="term" value="F:small GTPase binding"/>
    <property type="evidence" value="ECO:0007669"/>
    <property type="project" value="InterPro"/>
</dbReference>
<comment type="subcellular location">
    <subcellularLocation>
        <location evidence="2">Cytoplasm</location>
    </subcellularLocation>
    <subcellularLocation>
        <location evidence="1">Nucleus</location>
    </subcellularLocation>
</comment>